<gene>
    <name evidence="2" type="ORF">SteCoe_33641</name>
</gene>
<name>A0A1R2AWM7_9CILI</name>
<dbReference type="Proteomes" id="UP000187209">
    <property type="component" value="Unassembled WGS sequence"/>
</dbReference>
<evidence type="ECO:0000256" key="1">
    <source>
        <dbReference type="SAM" id="MobiDB-lite"/>
    </source>
</evidence>
<organism evidence="2 3">
    <name type="scientific">Stentor coeruleus</name>
    <dbReference type="NCBI Taxonomy" id="5963"/>
    <lineage>
        <taxon>Eukaryota</taxon>
        <taxon>Sar</taxon>
        <taxon>Alveolata</taxon>
        <taxon>Ciliophora</taxon>
        <taxon>Postciliodesmatophora</taxon>
        <taxon>Heterotrichea</taxon>
        <taxon>Heterotrichida</taxon>
        <taxon>Stentoridae</taxon>
        <taxon>Stentor</taxon>
    </lineage>
</organism>
<reference evidence="2 3" key="1">
    <citation type="submission" date="2016-11" db="EMBL/GenBank/DDBJ databases">
        <title>The macronuclear genome of Stentor coeruleus: a giant cell with tiny introns.</title>
        <authorList>
            <person name="Slabodnick M."/>
            <person name="Ruby J.G."/>
            <person name="Reiff S.B."/>
            <person name="Swart E.C."/>
            <person name="Gosai S."/>
            <person name="Prabakaran S."/>
            <person name="Witkowska E."/>
            <person name="Larue G.E."/>
            <person name="Fisher S."/>
            <person name="Freeman R.M."/>
            <person name="Gunawardena J."/>
            <person name="Chu W."/>
            <person name="Stover N.A."/>
            <person name="Gregory B.D."/>
            <person name="Nowacki M."/>
            <person name="Derisi J."/>
            <person name="Roy S.W."/>
            <person name="Marshall W.F."/>
            <person name="Sood P."/>
        </authorList>
    </citation>
    <scope>NUCLEOTIDE SEQUENCE [LARGE SCALE GENOMIC DNA]</scope>
    <source>
        <strain evidence="2">WM001</strain>
    </source>
</reference>
<feature type="region of interest" description="Disordered" evidence="1">
    <location>
        <begin position="1"/>
        <end position="37"/>
    </location>
</feature>
<evidence type="ECO:0000313" key="3">
    <source>
        <dbReference type="Proteomes" id="UP000187209"/>
    </source>
</evidence>
<evidence type="ECO:0000313" key="2">
    <source>
        <dbReference type="EMBL" id="OMJ68800.1"/>
    </source>
</evidence>
<comment type="caution">
    <text evidence="2">The sequence shown here is derived from an EMBL/GenBank/DDBJ whole genome shotgun (WGS) entry which is preliminary data.</text>
</comment>
<protein>
    <submittedName>
        <fullName evidence="2">Uncharacterized protein</fullName>
    </submittedName>
</protein>
<dbReference type="AlphaFoldDB" id="A0A1R2AWM7"/>
<sequence length="150" mass="17863">MDLLSKVKSPELQIKSRKRQFQPKQKHNRKRNESLDTTQFSEINMDRSGIYNRTSLLQEFPTKSHQEKSLYNNYSISPKIRRNSLLEHTRRLSPYSVHNSYITVAERIVKPIHKMKHKGKIDLMALQNHFLEFQEKSKFLLKQLEKNVLG</sequence>
<proteinExistence type="predicted"/>
<keyword evidence="3" id="KW-1185">Reference proteome</keyword>
<feature type="compositionally biased region" description="Basic residues" evidence="1">
    <location>
        <begin position="15"/>
        <end position="30"/>
    </location>
</feature>
<dbReference type="EMBL" id="MPUH01001279">
    <property type="protein sequence ID" value="OMJ68800.1"/>
    <property type="molecule type" value="Genomic_DNA"/>
</dbReference>
<accession>A0A1R2AWM7</accession>